<keyword evidence="8 13" id="KW-0401">Integrin</keyword>
<dbReference type="Proteomes" id="UP001378592">
    <property type="component" value="Unassembled WGS sequence"/>
</dbReference>
<organism evidence="15 16">
    <name type="scientific">Gryllus longicercus</name>
    <dbReference type="NCBI Taxonomy" id="2509291"/>
    <lineage>
        <taxon>Eukaryota</taxon>
        <taxon>Metazoa</taxon>
        <taxon>Ecdysozoa</taxon>
        <taxon>Arthropoda</taxon>
        <taxon>Hexapoda</taxon>
        <taxon>Insecta</taxon>
        <taxon>Pterygota</taxon>
        <taxon>Neoptera</taxon>
        <taxon>Polyneoptera</taxon>
        <taxon>Orthoptera</taxon>
        <taxon>Ensifera</taxon>
        <taxon>Gryllidea</taxon>
        <taxon>Grylloidea</taxon>
        <taxon>Gryllidae</taxon>
        <taxon>Gryllinae</taxon>
        <taxon>Gryllus</taxon>
    </lineage>
</organism>
<keyword evidence="4 13" id="KW-0732">Signal</keyword>
<keyword evidence="5" id="KW-0677">Repeat</keyword>
<evidence type="ECO:0000256" key="10">
    <source>
        <dbReference type="ARBA" id="ARBA00023170"/>
    </source>
</evidence>
<comment type="caution">
    <text evidence="15">The sequence shown here is derived from an EMBL/GenBank/DDBJ whole genome shotgun (WGS) entry which is preliminary data.</text>
</comment>
<feature type="repeat" description="FG-GAP" evidence="12">
    <location>
        <begin position="300"/>
        <end position="361"/>
    </location>
</feature>
<keyword evidence="11" id="KW-0325">Glycoprotein</keyword>
<keyword evidence="6 13" id="KW-0130">Cell adhesion</keyword>
<feature type="transmembrane region" description="Helical" evidence="13">
    <location>
        <begin position="963"/>
        <end position="985"/>
    </location>
</feature>
<dbReference type="AlphaFoldDB" id="A0AAN9VYF4"/>
<feature type="repeat" description="FG-GAP" evidence="12">
    <location>
        <begin position="423"/>
        <end position="485"/>
    </location>
</feature>
<dbReference type="GO" id="GO:0007229">
    <property type="term" value="P:integrin-mediated signaling pathway"/>
    <property type="evidence" value="ECO:0007669"/>
    <property type="project" value="UniProtKB-KW"/>
</dbReference>
<dbReference type="Pfam" id="PF01839">
    <property type="entry name" value="FG-GAP"/>
    <property type="match status" value="2"/>
</dbReference>
<dbReference type="InterPro" id="IPR013519">
    <property type="entry name" value="Int_alpha_beta-p"/>
</dbReference>
<dbReference type="Gene3D" id="2.60.40.1530">
    <property type="entry name" value="ntegrin, alpha v. Chain A, domain 4"/>
    <property type="match status" value="1"/>
</dbReference>
<keyword evidence="16" id="KW-1185">Reference proteome</keyword>
<keyword evidence="10 13" id="KW-0675">Receptor</keyword>
<dbReference type="PANTHER" id="PTHR23220">
    <property type="entry name" value="INTEGRIN ALPHA"/>
    <property type="match status" value="1"/>
</dbReference>
<dbReference type="InterPro" id="IPR048285">
    <property type="entry name" value="Integrin_alpha_Ig-like_2"/>
</dbReference>
<dbReference type="GO" id="GO:0005178">
    <property type="term" value="F:integrin binding"/>
    <property type="evidence" value="ECO:0007669"/>
    <property type="project" value="TreeGrafter"/>
</dbReference>
<gene>
    <name evidence="15" type="ORF">R5R35_002695</name>
</gene>
<dbReference type="Pfam" id="PF20805">
    <property type="entry name" value="Integrin_A_Ig_2"/>
    <property type="match status" value="1"/>
</dbReference>
<evidence type="ECO:0000256" key="11">
    <source>
        <dbReference type="ARBA" id="ARBA00023180"/>
    </source>
</evidence>
<dbReference type="Gene3D" id="1.20.5.930">
    <property type="entry name" value="Bicelle-embedded integrin alpha(iib) transmembrane segment"/>
    <property type="match status" value="1"/>
</dbReference>
<feature type="signal peptide" evidence="13">
    <location>
        <begin position="1"/>
        <end position="25"/>
    </location>
</feature>
<evidence type="ECO:0000259" key="14">
    <source>
        <dbReference type="Pfam" id="PF20805"/>
    </source>
</evidence>
<reference evidence="15 16" key="1">
    <citation type="submission" date="2024-03" db="EMBL/GenBank/DDBJ databases">
        <title>The genome assembly and annotation of the cricket Gryllus longicercus Weissman &amp; Gray.</title>
        <authorList>
            <person name="Szrajer S."/>
            <person name="Gray D."/>
            <person name="Ylla G."/>
        </authorList>
    </citation>
    <scope>NUCLEOTIDE SEQUENCE [LARGE SCALE GENOMIC DNA]</scope>
    <source>
        <strain evidence="15">DAG 2021-001</strain>
        <tissue evidence="15">Whole body minus gut</tissue>
    </source>
</reference>
<dbReference type="Gene3D" id="2.60.40.1460">
    <property type="entry name" value="Integrin domains. Chain A, domain 2"/>
    <property type="match status" value="1"/>
</dbReference>
<evidence type="ECO:0000313" key="15">
    <source>
        <dbReference type="EMBL" id="KAK7872708.1"/>
    </source>
</evidence>
<dbReference type="PROSITE" id="PS51470">
    <property type="entry name" value="FG_GAP"/>
    <property type="match status" value="3"/>
</dbReference>
<dbReference type="EMBL" id="JAZDUA010000021">
    <property type="protein sequence ID" value="KAK7872708.1"/>
    <property type="molecule type" value="Genomic_DNA"/>
</dbReference>
<keyword evidence="7 13" id="KW-1133">Transmembrane helix</keyword>
<evidence type="ECO:0000256" key="12">
    <source>
        <dbReference type="PROSITE-ProRule" id="PRU00803"/>
    </source>
</evidence>
<dbReference type="Gene3D" id="2.130.10.130">
    <property type="entry name" value="Integrin alpha, N-terminal"/>
    <property type="match status" value="1"/>
</dbReference>
<dbReference type="InterPro" id="IPR032695">
    <property type="entry name" value="Integrin_dom_sf"/>
</dbReference>
<dbReference type="SMART" id="SM00191">
    <property type="entry name" value="Int_alpha"/>
    <property type="match status" value="5"/>
</dbReference>
<dbReference type="InterPro" id="IPR013517">
    <property type="entry name" value="FG-GAP"/>
</dbReference>
<dbReference type="SUPFAM" id="SSF69179">
    <property type="entry name" value="Integrin domains"/>
    <property type="match status" value="3"/>
</dbReference>
<evidence type="ECO:0000256" key="9">
    <source>
        <dbReference type="ARBA" id="ARBA00023136"/>
    </source>
</evidence>
<comment type="similarity">
    <text evidence="2 13">Belongs to the integrin alpha chain family.</text>
</comment>
<accession>A0AAN9VYF4</accession>
<dbReference type="Gene3D" id="2.60.40.1510">
    <property type="entry name" value="ntegrin, alpha v. Chain A, domain 3"/>
    <property type="match status" value="1"/>
</dbReference>
<evidence type="ECO:0000256" key="8">
    <source>
        <dbReference type="ARBA" id="ARBA00023037"/>
    </source>
</evidence>
<name>A0AAN9VYF4_9ORTH</name>
<dbReference type="PANTHER" id="PTHR23220:SF83">
    <property type="entry name" value="INTEGRIN ALPHA-PS3-RELATED"/>
    <property type="match status" value="1"/>
</dbReference>
<sequence length="1028" mass="114580">MGNPRAAGAAVAAVALALAVARAAAFNFAPEHARVLHDPRKDTRSYFGFAVALRKHEAGAELVVGAPRANDFNANATSEARPGAVYVCDALGEKSCEPLLPDGTGTFKTSVSDKDNGGLGAVVVTQNSGNAIMTCAPRWKSNEVCDNVQLPSRLNGICYFTSNITYPASRVTPFRPFTKCDGQIFKNKYHFAFAEAGMSVQIVKNLSEIILGAPGISNWRGMILRHRIADNASDIPCPSCYKMQDYSYFGYAVNYGKFSHSEGILYVSGAPRAAENKGKIFIFKFERQWSYNKIRPWGYKIIKEREGTQLGEYFGASLCVADFNKDGLDDLLVGAPQHSVKTNIGDEGCIYVLLSSDNDWKAVRKIAGSDQRGARFGTAIALLGDINSDGFPDVAVGAPYENNRQGAIYIYHGNKNGLNYLYSQKIKPSEKLFLRGFGASISEGLDVDGNYVNDIAVGAYISGHVVLIRTYPVVTIIPDLMPKDRKIPFTTETFEIKLCFSFAEDYKSLRVGVAISLKLDHYYKRISFEAGRSNYTSHYNISLQNKQHDCQNLNLFIQNKTEFSKPIEIFVEYKLITPLPLTNSRESKVSKIESDTFCKHCAIINPKEEHWRKWLIQYIPDSAPADLNVKANFLNVKSPYIIGTTNTIEFYIQLNNNKEQAMDTYVFIIFPSVPLSVLKQFPNSCQVNARELVNDILELVCEVESPFHHGIEHYINITLVMTEVPSELTKLNISVYARSISLEEHEPDNEANLYLSLERSFDLEIHGKSAEYSLIDDEFTLNDEGLGEGKATKQQLYKHSYQIINNGPSPATNIDLNFEIPTSMRHHFADPIEVVTIREQVAYLEEQPLSCTVVDSSSSKTYKNFSIHDEIQFPSNRTFILSCSETSVLCTQIICRINSLYPGNRGAKISFALHLMAEKLGAVMGLKDIILIKTFGQILIPPKRNLEVQSVVWTKPPTAKLDIITISIGITCGLLIFLTLVLLLIKCGFFTRQDPMERYFRKKAALALESNSIPASTFYSPRGSIMVF</sequence>
<evidence type="ECO:0000256" key="7">
    <source>
        <dbReference type="ARBA" id="ARBA00022989"/>
    </source>
</evidence>
<dbReference type="InterPro" id="IPR028994">
    <property type="entry name" value="Integrin_alpha_N"/>
</dbReference>
<comment type="subcellular location">
    <subcellularLocation>
        <location evidence="1 13">Membrane</location>
        <topology evidence="1 13">Single-pass type I membrane protein</topology>
    </subcellularLocation>
</comment>
<feature type="repeat" description="FG-GAP" evidence="12">
    <location>
        <begin position="362"/>
        <end position="420"/>
    </location>
</feature>
<dbReference type="GO" id="GO:0033627">
    <property type="term" value="P:cell adhesion mediated by integrin"/>
    <property type="evidence" value="ECO:0007669"/>
    <property type="project" value="TreeGrafter"/>
</dbReference>
<evidence type="ECO:0000256" key="6">
    <source>
        <dbReference type="ARBA" id="ARBA00022889"/>
    </source>
</evidence>
<keyword evidence="3 13" id="KW-0812">Transmembrane</keyword>
<evidence type="ECO:0000256" key="4">
    <source>
        <dbReference type="ARBA" id="ARBA00022729"/>
    </source>
</evidence>
<evidence type="ECO:0000256" key="3">
    <source>
        <dbReference type="ARBA" id="ARBA00022692"/>
    </source>
</evidence>
<evidence type="ECO:0000256" key="2">
    <source>
        <dbReference type="ARBA" id="ARBA00008054"/>
    </source>
</evidence>
<dbReference type="GO" id="GO:0007160">
    <property type="term" value="P:cell-matrix adhesion"/>
    <property type="evidence" value="ECO:0007669"/>
    <property type="project" value="TreeGrafter"/>
</dbReference>
<feature type="chain" id="PRO_5042668549" description="Integrin alpha second immunoglobulin-like domain-containing protein" evidence="13">
    <location>
        <begin position="26"/>
        <end position="1028"/>
    </location>
</feature>
<feature type="domain" description="Integrin alpha second immunoglobulin-like" evidence="14">
    <location>
        <begin position="625"/>
        <end position="751"/>
    </location>
</feature>
<keyword evidence="9 13" id="KW-0472">Membrane</keyword>
<dbReference type="PRINTS" id="PR01185">
    <property type="entry name" value="INTEGRINA"/>
</dbReference>
<proteinExistence type="inferred from homology"/>
<evidence type="ECO:0000256" key="1">
    <source>
        <dbReference type="ARBA" id="ARBA00004479"/>
    </source>
</evidence>
<evidence type="ECO:0000313" key="16">
    <source>
        <dbReference type="Proteomes" id="UP001378592"/>
    </source>
</evidence>
<dbReference type="InterPro" id="IPR000413">
    <property type="entry name" value="Integrin_alpha"/>
</dbReference>
<protein>
    <recommendedName>
        <fullName evidence="14">Integrin alpha second immunoglobulin-like domain-containing protein</fullName>
    </recommendedName>
</protein>
<dbReference type="GO" id="GO:0009897">
    <property type="term" value="C:external side of plasma membrane"/>
    <property type="evidence" value="ECO:0007669"/>
    <property type="project" value="TreeGrafter"/>
</dbReference>
<evidence type="ECO:0000256" key="5">
    <source>
        <dbReference type="ARBA" id="ARBA00022737"/>
    </source>
</evidence>
<dbReference type="GO" id="GO:0007157">
    <property type="term" value="P:heterophilic cell-cell adhesion via plasma membrane cell adhesion molecules"/>
    <property type="evidence" value="ECO:0007669"/>
    <property type="project" value="UniProtKB-ARBA"/>
</dbReference>
<dbReference type="GO" id="GO:0008305">
    <property type="term" value="C:integrin complex"/>
    <property type="evidence" value="ECO:0007669"/>
    <property type="project" value="InterPro"/>
</dbReference>
<dbReference type="SUPFAM" id="SSF69318">
    <property type="entry name" value="Integrin alpha N-terminal domain"/>
    <property type="match status" value="1"/>
</dbReference>
<evidence type="ECO:0000256" key="13">
    <source>
        <dbReference type="RuleBase" id="RU003762"/>
    </source>
</evidence>